<evidence type="ECO:0000313" key="3">
    <source>
        <dbReference type="Proteomes" id="UP000002011"/>
    </source>
</evidence>
<protein>
    <submittedName>
        <fullName evidence="2">WxcM domain protein</fullName>
    </submittedName>
</protein>
<dbReference type="InterPro" id="IPR011051">
    <property type="entry name" value="RmlC_Cupin_sf"/>
</dbReference>
<dbReference type="OrthoDB" id="9795513at2"/>
<name>C6VRU2_DYAFD</name>
<dbReference type="SUPFAM" id="SSF51182">
    <property type="entry name" value="RmlC-like cupins"/>
    <property type="match status" value="1"/>
</dbReference>
<dbReference type="AlphaFoldDB" id="C6VRU2"/>
<dbReference type="Proteomes" id="UP000002011">
    <property type="component" value="Chromosome"/>
</dbReference>
<evidence type="ECO:0000313" key="2">
    <source>
        <dbReference type="EMBL" id="ACT92795.1"/>
    </source>
</evidence>
<dbReference type="eggNOG" id="COG1898">
    <property type="taxonomic scope" value="Bacteria"/>
</dbReference>
<sequence>MAQLINLKTITDTRGSLTVIERVIPFEIKRIFYANGPDYAGGEGVEQAVICLKGSCHISSHAGSGEQHFTLATADQCLLLSPQDRHRLLETSQGAILMVLSSGAFEQEAQVLEPSLCGLLVD</sequence>
<accession>C6VRU2</accession>
<dbReference type="InterPro" id="IPR008894">
    <property type="entry name" value="QdtA_cupin_dom"/>
</dbReference>
<proteinExistence type="predicted"/>
<keyword evidence="3" id="KW-1185">Reference proteome</keyword>
<gene>
    <name evidence="2" type="ordered locus">Dfer_1550</name>
</gene>
<organism evidence="2 3">
    <name type="scientific">Dyadobacter fermentans (strain ATCC 700827 / DSM 18053 / CIP 107007 / KCTC 52180 / NS114)</name>
    <dbReference type="NCBI Taxonomy" id="471854"/>
    <lineage>
        <taxon>Bacteria</taxon>
        <taxon>Pseudomonadati</taxon>
        <taxon>Bacteroidota</taxon>
        <taxon>Cytophagia</taxon>
        <taxon>Cytophagales</taxon>
        <taxon>Spirosomataceae</taxon>
        <taxon>Dyadobacter</taxon>
    </lineage>
</organism>
<dbReference type="STRING" id="471854.Dfer_1550"/>
<dbReference type="CDD" id="cd20292">
    <property type="entry name" value="cupin_QdtA-like"/>
    <property type="match status" value="1"/>
</dbReference>
<dbReference type="EMBL" id="CP001619">
    <property type="protein sequence ID" value="ACT92795.1"/>
    <property type="molecule type" value="Genomic_DNA"/>
</dbReference>
<evidence type="ECO:0000259" key="1">
    <source>
        <dbReference type="Pfam" id="PF05523"/>
    </source>
</evidence>
<dbReference type="Pfam" id="PF05523">
    <property type="entry name" value="FdtA"/>
    <property type="match status" value="1"/>
</dbReference>
<dbReference type="RefSeq" id="WP_015811049.1">
    <property type="nucleotide sequence ID" value="NC_013037.1"/>
</dbReference>
<reference evidence="2 3" key="1">
    <citation type="journal article" date="2009" name="Stand. Genomic Sci.">
        <title>Complete genome sequence of Dyadobacter fermentans type strain (NS114).</title>
        <authorList>
            <person name="Lang E."/>
            <person name="Lapidus A."/>
            <person name="Chertkov O."/>
            <person name="Brettin T."/>
            <person name="Detter J.C."/>
            <person name="Han C."/>
            <person name="Copeland A."/>
            <person name="Glavina Del Rio T."/>
            <person name="Nolan M."/>
            <person name="Chen F."/>
            <person name="Lucas S."/>
            <person name="Tice H."/>
            <person name="Cheng J.F."/>
            <person name="Land M."/>
            <person name="Hauser L."/>
            <person name="Chang Y.J."/>
            <person name="Jeffries C.D."/>
            <person name="Kopitz M."/>
            <person name="Bruce D."/>
            <person name="Goodwin L."/>
            <person name="Pitluck S."/>
            <person name="Ovchinnikova G."/>
            <person name="Pati A."/>
            <person name="Ivanova N."/>
            <person name="Mavrommatis K."/>
            <person name="Chen A."/>
            <person name="Palaniappan K."/>
            <person name="Chain P."/>
            <person name="Bristow J."/>
            <person name="Eisen J.A."/>
            <person name="Markowitz V."/>
            <person name="Hugenholtz P."/>
            <person name="Goker M."/>
            <person name="Rohde M."/>
            <person name="Kyrpides N.C."/>
            <person name="Klenk H.P."/>
        </authorList>
    </citation>
    <scope>NUCLEOTIDE SEQUENCE [LARGE SCALE GENOMIC DNA]</scope>
    <source>
        <strain evidence="3">ATCC 700827 / DSM 18053 / CIP 107007 / KCTC 52180 / NS114</strain>
    </source>
</reference>
<dbReference type="InterPro" id="IPR014710">
    <property type="entry name" value="RmlC-like_jellyroll"/>
</dbReference>
<dbReference type="KEGG" id="dfe:Dfer_1550"/>
<feature type="domain" description="Sugar 3,4-ketoisomerase QdtA cupin" evidence="1">
    <location>
        <begin position="3"/>
        <end position="108"/>
    </location>
</feature>
<dbReference type="HOGENOM" id="CLU_127501_1_0_10"/>
<dbReference type="Gene3D" id="2.60.120.10">
    <property type="entry name" value="Jelly Rolls"/>
    <property type="match status" value="1"/>
</dbReference>